<dbReference type="InParanoid" id="A0A5J5ETM4"/>
<dbReference type="AlphaFoldDB" id="A0A5J5ETM4"/>
<comment type="caution">
    <text evidence="1">The sequence shown here is derived from an EMBL/GenBank/DDBJ whole genome shotgun (WGS) entry which is preliminary data.</text>
</comment>
<dbReference type="Proteomes" id="UP000326924">
    <property type="component" value="Unassembled WGS sequence"/>
</dbReference>
<name>A0A5J5ETM4_9PEZI</name>
<dbReference type="OrthoDB" id="5186at2759"/>
<dbReference type="EMBL" id="VXIS01000127">
    <property type="protein sequence ID" value="KAA8902703.1"/>
    <property type="molecule type" value="Genomic_DNA"/>
</dbReference>
<gene>
    <name evidence="1" type="ORF">FN846DRAFT_920132</name>
</gene>
<evidence type="ECO:0000313" key="2">
    <source>
        <dbReference type="Proteomes" id="UP000326924"/>
    </source>
</evidence>
<keyword evidence="2" id="KW-1185">Reference proteome</keyword>
<protein>
    <submittedName>
        <fullName evidence="1">Uncharacterized protein</fullName>
    </submittedName>
</protein>
<reference evidence="1 2" key="1">
    <citation type="submission" date="2019-09" db="EMBL/GenBank/DDBJ databases">
        <title>Draft genome of the ectomycorrhizal ascomycete Sphaerosporella brunnea.</title>
        <authorList>
            <consortium name="DOE Joint Genome Institute"/>
            <person name="Benucci G.M."/>
            <person name="Marozzi G."/>
            <person name="Antonielli L."/>
            <person name="Sanchez S."/>
            <person name="Marco P."/>
            <person name="Wang X."/>
            <person name="Falini L.B."/>
            <person name="Barry K."/>
            <person name="Haridas S."/>
            <person name="Lipzen A."/>
            <person name="Labutti K."/>
            <person name="Grigoriev I.V."/>
            <person name="Murat C."/>
            <person name="Martin F."/>
            <person name="Albertini E."/>
            <person name="Donnini D."/>
            <person name="Bonito G."/>
        </authorList>
    </citation>
    <scope>NUCLEOTIDE SEQUENCE [LARGE SCALE GENOMIC DNA]</scope>
    <source>
        <strain evidence="1 2">Sb_GMNB300</strain>
    </source>
</reference>
<evidence type="ECO:0000313" key="1">
    <source>
        <dbReference type="EMBL" id="KAA8902703.1"/>
    </source>
</evidence>
<sequence>MEILLSLHRLLCFKRDAFIPVIDKVTLRHLLNHSHRAVRSMVVRILCVHLKAPDAAQGEMLDKYGIGRHSETVLGPRQGCEVDYGFLISLESTRFQEMVDALEKARVDLFAIPDTTVSRIIRWWPRPVLVMSATRVLALLSSMSCRLADPPGYHACRSKPRVGARDHPERQVAFPRTGRASLACRPSSS</sequence>
<accession>A0A5J5ETM4</accession>
<organism evidence="1 2">
    <name type="scientific">Sphaerosporella brunnea</name>
    <dbReference type="NCBI Taxonomy" id="1250544"/>
    <lineage>
        <taxon>Eukaryota</taxon>
        <taxon>Fungi</taxon>
        <taxon>Dikarya</taxon>
        <taxon>Ascomycota</taxon>
        <taxon>Pezizomycotina</taxon>
        <taxon>Pezizomycetes</taxon>
        <taxon>Pezizales</taxon>
        <taxon>Pyronemataceae</taxon>
        <taxon>Sphaerosporella</taxon>
    </lineage>
</organism>
<proteinExistence type="predicted"/>